<dbReference type="RefSeq" id="WP_380805861.1">
    <property type="nucleotide sequence ID" value="NZ_JBHSFZ010000044.1"/>
</dbReference>
<accession>A0ABV9F3X2</accession>
<evidence type="ECO:0000256" key="1">
    <source>
        <dbReference type="ARBA" id="ARBA00006865"/>
    </source>
</evidence>
<keyword evidence="4" id="KW-1185">Reference proteome</keyword>
<dbReference type="SUPFAM" id="SSF141072">
    <property type="entry name" value="CalX-like"/>
    <property type="match status" value="1"/>
</dbReference>
<feature type="domain" description="GH16" evidence="2">
    <location>
        <begin position="167"/>
        <end position="438"/>
    </location>
</feature>
<dbReference type="InterPro" id="IPR038081">
    <property type="entry name" value="CalX-like_sf"/>
</dbReference>
<dbReference type="InterPro" id="IPR050546">
    <property type="entry name" value="Glycosyl_Hydrlase_16"/>
</dbReference>
<dbReference type="Proteomes" id="UP001595957">
    <property type="component" value="Unassembled WGS sequence"/>
</dbReference>
<dbReference type="PANTHER" id="PTHR10963:SF55">
    <property type="entry name" value="GLYCOSIDE HYDROLASE FAMILY 16 PROTEIN"/>
    <property type="match status" value="1"/>
</dbReference>
<name>A0ABV9F3X2_9SPHN</name>
<evidence type="ECO:0000313" key="4">
    <source>
        <dbReference type="Proteomes" id="UP001595957"/>
    </source>
</evidence>
<dbReference type="PROSITE" id="PS51762">
    <property type="entry name" value="GH16_2"/>
    <property type="match status" value="1"/>
</dbReference>
<comment type="caution">
    <text evidence="3">The sequence shown here is derived from an EMBL/GenBank/DDBJ whole genome shotgun (WGS) entry which is preliminary data.</text>
</comment>
<evidence type="ECO:0000259" key="2">
    <source>
        <dbReference type="PROSITE" id="PS51762"/>
    </source>
</evidence>
<evidence type="ECO:0000313" key="3">
    <source>
        <dbReference type="EMBL" id="MFC4595552.1"/>
    </source>
</evidence>
<dbReference type="PANTHER" id="PTHR10963">
    <property type="entry name" value="GLYCOSYL HYDROLASE-RELATED"/>
    <property type="match status" value="1"/>
</dbReference>
<dbReference type="InterPro" id="IPR013320">
    <property type="entry name" value="ConA-like_dom_sf"/>
</dbReference>
<proteinExistence type="inferred from homology"/>
<dbReference type="Pfam" id="PF00722">
    <property type="entry name" value="Glyco_hydro_16"/>
    <property type="match status" value="1"/>
</dbReference>
<dbReference type="InterPro" id="IPR000757">
    <property type="entry name" value="Beta-glucanase-like"/>
</dbReference>
<dbReference type="Gene3D" id="2.60.120.200">
    <property type="match status" value="1"/>
</dbReference>
<comment type="similarity">
    <text evidence="1">Belongs to the glycosyl hydrolase 16 family.</text>
</comment>
<dbReference type="SUPFAM" id="SSF49899">
    <property type="entry name" value="Concanavalin A-like lectins/glucanases"/>
    <property type="match status" value="1"/>
</dbReference>
<dbReference type="EMBL" id="JBHSFZ010000044">
    <property type="protein sequence ID" value="MFC4595552.1"/>
    <property type="molecule type" value="Genomic_DNA"/>
</dbReference>
<sequence length="438" mass="48570">MAAVAGRQASEAKFTTADFLRPAIDAAAAAAETNSTVSFSSLGTANFADFDFANGTRYPEQATASVGPATYKPGATVAHVPITLDRPTPNTIIARVMTEDGTGLVRGVAGVNYQPIYKSVIFRPGDPLTKTVEVPIILGIPQADFIVRFVEAPWGGKLGTDRAYVQCDFQKEPTPTQTEGRAPRIFTPSGTLQWRMSRDTLKWSDAGHDKAWSTKLPNGRSQPGNQETGIYLDGWLYRDAGIEPPLRYTDEGLVMHTQKLKQPLEWNGVFYNYGSVVLSGHNSKPLQIGYGQYEFTAKMPDRRGSWPAFWLISTAGWPPEIDIYEGFGFESWWDFDRYTANTLHGGANINRTFQQGIFMNTDEVYGIGGFTKGFHSFAVDIQPDYITWFIDGKETYQAVNPFAGFRWYPIMDVAVKTNGDYRDGSGDMLVKDIKIYSN</sequence>
<gene>
    <name evidence="3" type="ORF">ACFO3E_15350</name>
</gene>
<protein>
    <submittedName>
        <fullName evidence="3">Family 16 glycosylhydrolase</fullName>
    </submittedName>
</protein>
<organism evidence="3 4">
    <name type="scientific">Sphingobium tyrosinilyticum</name>
    <dbReference type="NCBI Taxonomy" id="2715436"/>
    <lineage>
        <taxon>Bacteria</taxon>
        <taxon>Pseudomonadati</taxon>
        <taxon>Pseudomonadota</taxon>
        <taxon>Alphaproteobacteria</taxon>
        <taxon>Sphingomonadales</taxon>
        <taxon>Sphingomonadaceae</taxon>
        <taxon>Sphingobium</taxon>
    </lineage>
</organism>
<reference evidence="4" key="1">
    <citation type="journal article" date="2019" name="Int. J. Syst. Evol. Microbiol.">
        <title>The Global Catalogue of Microorganisms (GCM) 10K type strain sequencing project: providing services to taxonomists for standard genome sequencing and annotation.</title>
        <authorList>
            <consortium name="The Broad Institute Genomics Platform"/>
            <consortium name="The Broad Institute Genome Sequencing Center for Infectious Disease"/>
            <person name="Wu L."/>
            <person name="Ma J."/>
        </authorList>
    </citation>
    <scope>NUCLEOTIDE SEQUENCE [LARGE SCALE GENOMIC DNA]</scope>
    <source>
        <strain evidence="4">NBRC 103632</strain>
    </source>
</reference>